<dbReference type="EMBL" id="JAENIJ010000020">
    <property type="protein sequence ID" value="MBK1883354.1"/>
    <property type="molecule type" value="Genomic_DNA"/>
</dbReference>
<evidence type="ECO:0000313" key="4">
    <source>
        <dbReference type="Proteomes" id="UP000603141"/>
    </source>
</evidence>
<gene>
    <name evidence="3" type="ORF">JIN85_13080</name>
</gene>
<accession>A0A934VXB1</accession>
<protein>
    <submittedName>
        <fullName evidence="3">Uncharacterized protein</fullName>
    </submittedName>
</protein>
<organism evidence="3 4">
    <name type="scientific">Luteolibacter pohnpeiensis</name>
    <dbReference type="NCBI Taxonomy" id="454153"/>
    <lineage>
        <taxon>Bacteria</taxon>
        <taxon>Pseudomonadati</taxon>
        <taxon>Verrucomicrobiota</taxon>
        <taxon>Verrucomicrobiia</taxon>
        <taxon>Verrucomicrobiales</taxon>
        <taxon>Verrucomicrobiaceae</taxon>
        <taxon>Luteolibacter</taxon>
    </lineage>
</organism>
<keyword evidence="2" id="KW-0812">Transmembrane</keyword>
<feature type="transmembrane region" description="Helical" evidence="2">
    <location>
        <begin position="33"/>
        <end position="54"/>
    </location>
</feature>
<comment type="caution">
    <text evidence="3">The sequence shown here is derived from an EMBL/GenBank/DDBJ whole genome shotgun (WGS) entry which is preliminary data.</text>
</comment>
<sequence>MRRKLAWLLTLLSGGYLLTIGILPDPLPFLDEAFALTIFVKAASYLGHDVRGLLPFFGKRRAKSAPRRATPGPMPHRPELAWTKTVDV</sequence>
<proteinExistence type="predicted"/>
<name>A0A934VXB1_9BACT</name>
<keyword evidence="4" id="KW-1185">Reference proteome</keyword>
<keyword evidence="2" id="KW-1133">Transmembrane helix</keyword>
<evidence type="ECO:0000313" key="3">
    <source>
        <dbReference type="EMBL" id="MBK1883354.1"/>
    </source>
</evidence>
<keyword evidence="2" id="KW-0472">Membrane</keyword>
<evidence type="ECO:0000256" key="1">
    <source>
        <dbReference type="SAM" id="MobiDB-lite"/>
    </source>
</evidence>
<feature type="region of interest" description="Disordered" evidence="1">
    <location>
        <begin position="63"/>
        <end position="88"/>
    </location>
</feature>
<dbReference type="RefSeq" id="WP_200271415.1">
    <property type="nucleotide sequence ID" value="NZ_JAENIJ010000020.1"/>
</dbReference>
<dbReference type="Proteomes" id="UP000603141">
    <property type="component" value="Unassembled WGS sequence"/>
</dbReference>
<reference evidence="3" key="1">
    <citation type="submission" date="2021-01" db="EMBL/GenBank/DDBJ databases">
        <title>Modified the classification status of verrucomicrobia.</title>
        <authorList>
            <person name="Feng X."/>
        </authorList>
    </citation>
    <scope>NUCLEOTIDE SEQUENCE</scope>
    <source>
        <strain evidence="3">KCTC 22041</strain>
    </source>
</reference>
<dbReference type="AlphaFoldDB" id="A0A934VXB1"/>
<evidence type="ECO:0000256" key="2">
    <source>
        <dbReference type="SAM" id="Phobius"/>
    </source>
</evidence>